<sequence>MKFTDKLDALMEEKNISKMGLSKKSGIPYTTIVNFYKKGSENIKLSTLKKLADFFEVSLDYLVDDEEEDRQVSSIELINLPLVGKVSCGNGTVVMEEIEKYEATPKEWLNGGEYFYLRAKGDSMSGARISDGDLLLIRKQADVEDGEIAAVVINEEAVLKRVYKQEGTLVLQSENPKYPPIVLTDGRVQIVGKLKKVVISF</sequence>
<keyword evidence="5" id="KW-0234">DNA repair</keyword>
<evidence type="ECO:0000256" key="6">
    <source>
        <dbReference type="ARBA" id="ARBA00023236"/>
    </source>
</evidence>
<evidence type="ECO:0000256" key="7">
    <source>
        <dbReference type="RuleBase" id="RU003991"/>
    </source>
</evidence>
<dbReference type="InterPro" id="IPR036286">
    <property type="entry name" value="LexA/Signal_pep-like_sf"/>
</dbReference>
<evidence type="ECO:0000259" key="8">
    <source>
        <dbReference type="PROSITE" id="PS50943"/>
    </source>
</evidence>
<dbReference type="InterPro" id="IPR050077">
    <property type="entry name" value="LexA_repressor"/>
</dbReference>
<comment type="similarity">
    <text evidence="1 7">Belongs to the peptidase S24 family.</text>
</comment>
<dbReference type="PRINTS" id="PR00726">
    <property type="entry name" value="LEXASERPTASE"/>
</dbReference>
<feature type="domain" description="HTH cro/C1-type" evidence="8">
    <location>
        <begin position="7"/>
        <end position="62"/>
    </location>
</feature>
<keyword evidence="10" id="KW-1185">Reference proteome</keyword>
<dbReference type="InterPro" id="IPR015927">
    <property type="entry name" value="Peptidase_S24_S26A/B/C"/>
</dbReference>
<dbReference type="InterPro" id="IPR001387">
    <property type="entry name" value="Cro/C1-type_HTH"/>
</dbReference>
<proteinExistence type="inferred from homology"/>
<accession>A0ABS4D1H5</accession>
<dbReference type="PANTHER" id="PTHR33516:SF2">
    <property type="entry name" value="LEXA REPRESSOR-RELATED"/>
    <property type="match status" value="1"/>
</dbReference>
<dbReference type="SUPFAM" id="SSF47413">
    <property type="entry name" value="lambda repressor-like DNA-binding domains"/>
    <property type="match status" value="1"/>
</dbReference>
<dbReference type="InterPro" id="IPR006197">
    <property type="entry name" value="Peptidase_S24_LexA"/>
</dbReference>
<dbReference type="EC" id="3.4.21.88" evidence="9"/>
<dbReference type="SMART" id="SM00530">
    <property type="entry name" value="HTH_XRE"/>
    <property type="match status" value="1"/>
</dbReference>
<comment type="caution">
    <text evidence="9">The sequence shown here is derived from an EMBL/GenBank/DDBJ whole genome shotgun (WGS) entry which is preliminary data.</text>
</comment>
<dbReference type="Gene3D" id="2.10.109.10">
    <property type="entry name" value="Umud Fragment, subunit A"/>
    <property type="match status" value="1"/>
</dbReference>
<dbReference type="RefSeq" id="WP_211086256.1">
    <property type="nucleotide sequence ID" value="NZ_JAFDST010000006.1"/>
</dbReference>
<evidence type="ECO:0000313" key="9">
    <source>
        <dbReference type="EMBL" id="MBP1083475.1"/>
    </source>
</evidence>
<organism evidence="9 10">
    <name type="scientific">Bacillus capparidis</name>
    <dbReference type="NCBI Taxonomy" id="1840411"/>
    <lineage>
        <taxon>Bacteria</taxon>
        <taxon>Bacillati</taxon>
        <taxon>Bacillota</taxon>
        <taxon>Bacilli</taxon>
        <taxon>Bacillales</taxon>
        <taxon>Bacillaceae</taxon>
        <taxon>Bacillus</taxon>
    </lineage>
</organism>
<evidence type="ECO:0000256" key="3">
    <source>
        <dbReference type="ARBA" id="ARBA00022801"/>
    </source>
</evidence>
<name>A0ABS4D1H5_9BACI</name>
<dbReference type="PROSITE" id="PS50943">
    <property type="entry name" value="HTH_CROC1"/>
    <property type="match status" value="1"/>
</dbReference>
<dbReference type="GO" id="GO:0004252">
    <property type="term" value="F:serine-type endopeptidase activity"/>
    <property type="evidence" value="ECO:0007669"/>
    <property type="project" value="UniProtKB-EC"/>
</dbReference>
<dbReference type="SUPFAM" id="SSF51306">
    <property type="entry name" value="LexA/Signal peptidase"/>
    <property type="match status" value="1"/>
</dbReference>
<dbReference type="Pfam" id="PF13443">
    <property type="entry name" value="HTH_26"/>
    <property type="match status" value="1"/>
</dbReference>
<dbReference type="EMBL" id="JAFDST010000006">
    <property type="protein sequence ID" value="MBP1083475.1"/>
    <property type="molecule type" value="Genomic_DNA"/>
</dbReference>
<evidence type="ECO:0000256" key="5">
    <source>
        <dbReference type="ARBA" id="ARBA00023204"/>
    </source>
</evidence>
<gene>
    <name evidence="9" type="ORF">JOC74_004003</name>
</gene>
<dbReference type="PANTHER" id="PTHR33516">
    <property type="entry name" value="LEXA REPRESSOR"/>
    <property type="match status" value="1"/>
</dbReference>
<evidence type="ECO:0000256" key="1">
    <source>
        <dbReference type="ARBA" id="ARBA00007484"/>
    </source>
</evidence>
<evidence type="ECO:0000313" key="10">
    <source>
        <dbReference type="Proteomes" id="UP000674416"/>
    </source>
</evidence>
<keyword evidence="3 7" id="KW-0378">Hydrolase</keyword>
<keyword evidence="6" id="KW-0742">SOS response</keyword>
<dbReference type="CDD" id="cd06529">
    <property type="entry name" value="S24_LexA-like"/>
    <property type="match status" value="1"/>
</dbReference>
<dbReference type="Gene3D" id="1.10.260.40">
    <property type="entry name" value="lambda repressor-like DNA-binding domains"/>
    <property type="match status" value="1"/>
</dbReference>
<reference evidence="9 10" key="1">
    <citation type="submission" date="2021-01" db="EMBL/GenBank/DDBJ databases">
        <title>Genomic Encyclopedia of Type Strains, Phase IV (KMG-IV): sequencing the most valuable type-strain genomes for metagenomic binning, comparative biology and taxonomic classification.</title>
        <authorList>
            <person name="Goeker M."/>
        </authorList>
    </citation>
    <scope>NUCLEOTIDE SEQUENCE [LARGE SCALE GENOMIC DNA]</scope>
    <source>
        <strain evidence="9 10">DSM 103394</strain>
    </source>
</reference>
<dbReference type="Pfam" id="PF00717">
    <property type="entry name" value="Peptidase_S24"/>
    <property type="match status" value="1"/>
</dbReference>
<dbReference type="Proteomes" id="UP000674416">
    <property type="component" value="Unassembled WGS sequence"/>
</dbReference>
<dbReference type="InterPro" id="IPR010982">
    <property type="entry name" value="Lambda_DNA-bd_dom_sf"/>
</dbReference>
<keyword evidence="4 7" id="KW-0068">Autocatalytic cleavage</keyword>
<evidence type="ECO:0000256" key="2">
    <source>
        <dbReference type="ARBA" id="ARBA00022763"/>
    </source>
</evidence>
<dbReference type="InterPro" id="IPR039418">
    <property type="entry name" value="LexA-like"/>
</dbReference>
<keyword evidence="2" id="KW-0227">DNA damage</keyword>
<dbReference type="CDD" id="cd00093">
    <property type="entry name" value="HTH_XRE"/>
    <property type="match status" value="1"/>
</dbReference>
<protein>
    <submittedName>
        <fullName evidence="9">Repressor LexA</fullName>
        <ecNumber evidence="9">3.4.21.88</ecNumber>
    </submittedName>
</protein>
<evidence type="ECO:0000256" key="4">
    <source>
        <dbReference type="ARBA" id="ARBA00022813"/>
    </source>
</evidence>